<evidence type="ECO:0000313" key="1">
    <source>
        <dbReference type="EMBL" id="KAF0031550.1"/>
    </source>
</evidence>
<sequence length="251" mass="28329">MDGELQRHYACGWMQIVVIVIRSHIEYLQHSLGSFRHHFEDNGAGERSLFTEAPTRFSDESRFHISAGNRRVPGRSQRAFEPSRSPQTVQSFDFQSLHQLETILTVKTVDYIFSSHLCKHKGLSVLPESNCHNIVNTFRRKTNCVDMLCAFFCKCPSQQSLSSESALPVNFTDTRANSVEATRCRTIGSPRSPSSNHRTALAPPTTSLAWRKTEQEFRVCAADRVVDGATPPPPTMMTTTNLWRLTSAARR</sequence>
<reference evidence="1 2" key="1">
    <citation type="submission" date="2019-06" db="EMBL/GenBank/DDBJ databases">
        <title>Draft genomes of female and male turbot (Scophthalmus maximus).</title>
        <authorList>
            <person name="Xu H."/>
            <person name="Xu X.-W."/>
            <person name="Shao C."/>
            <person name="Chen S."/>
        </authorList>
    </citation>
    <scope>NUCLEOTIDE SEQUENCE [LARGE SCALE GENOMIC DNA]</scope>
    <source>
        <strain evidence="1">Ysfricsl-2016a</strain>
        <tissue evidence="1">Blood</tissue>
    </source>
</reference>
<evidence type="ECO:0000313" key="2">
    <source>
        <dbReference type="Proteomes" id="UP000438429"/>
    </source>
</evidence>
<dbReference type="Proteomes" id="UP000438429">
    <property type="component" value="Unassembled WGS sequence"/>
</dbReference>
<dbReference type="EMBL" id="VEVO01000014">
    <property type="protein sequence ID" value="KAF0031550.1"/>
    <property type="molecule type" value="Genomic_DNA"/>
</dbReference>
<protein>
    <submittedName>
        <fullName evidence="1">Uncharacterized protein</fullName>
    </submittedName>
</protein>
<dbReference type="AlphaFoldDB" id="A0A6A4SI31"/>
<proteinExistence type="predicted"/>
<name>A0A6A4SI31_SCOMX</name>
<organism evidence="1 2">
    <name type="scientific">Scophthalmus maximus</name>
    <name type="common">Turbot</name>
    <name type="synonym">Psetta maxima</name>
    <dbReference type="NCBI Taxonomy" id="52904"/>
    <lineage>
        <taxon>Eukaryota</taxon>
        <taxon>Metazoa</taxon>
        <taxon>Chordata</taxon>
        <taxon>Craniata</taxon>
        <taxon>Vertebrata</taxon>
        <taxon>Euteleostomi</taxon>
        <taxon>Actinopterygii</taxon>
        <taxon>Neopterygii</taxon>
        <taxon>Teleostei</taxon>
        <taxon>Neoteleostei</taxon>
        <taxon>Acanthomorphata</taxon>
        <taxon>Carangaria</taxon>
        <taxon>Pleuronectiformes</taxon>
        <taxon>Pleuronectoidei</taxon>
        <taxon>Scophthalmidae</taxon>
        <taxon>Scophthalmus</taxon>
    </lineage>
</organism>
<gene>
    <name evidence="1" type="ORF">F2P81_016105</name>
</gene>
<comment type="caution">
    <text evidence="1">The sequence shown here is derived from an EMBL/GenBank/DDBJ whole genome shotgun (WGS) entry which is preliminary data.</text>
</comment>
<accession>A0A6A4SI31</accession>